<accession>X0WYX0</accession>
<feature type="region of interest" description="Disordered" evidence="1">
    <location>
        <begin position="1"/>
        <end position="20"/>
    </location>
</feature>
<dbReference type="Gene3D" id="2.30.30.390">
    <property type="entry name" value="Hemimethylated DNA-binding domain"/>
    <property type="match status" value="1"/>
</dbReference>
<feature type="compositionally biased region" description="Polar residues" evidence="1">
    <location>
        <begin position="1"/>
        <end position="14"/>
    </location>
</feature>
<sequence>MSGSIGSSNGQSRDGSGAEARALFSPGQLIHHRLFDYRGVIVDVDATCQASEEWYERVARSRPPRDQPWYHVLVHGATHMTYVAQRNLEPDESGQPIAHPLLDHFFSVFREGRYETGDPVN</sequence>
<dbReference type="Pfam" id="PF08755">
    <property type="entry name" value="YccV-like"/>
    <property type="match status" value="1"/>
</dbReference>
<name>X0WYX0_9ZZZZ</name>
<organism evidence="3">
    <name type="scientific">marine sediment metagenome</name>
    <dbReference type="NCBI Taxonomy" id="412755"/>
    <lineage>
        <taxon>unclassified sequences</taxon>
        <taxon>metagenomes</taxon>
        <taxon>ecological metagenomes</taxon>
    </lineage>
</organism>
<dbReference type="SMART" id="SM00992">
    <property type="entry name" value="YccV-like"/>
    <property type="match status" value="1"/>
</dbReference>
<dbReference type="AlphaFoldDB" id="X0WYX0"/>
<dbReference type="PANTHER" id="PTHR48439">
    <property type="entry name" value="HEMIMETHYLATED DNA-BINDING DOMAIN-CONTAINING PROTEIN"/>
    <property type="match status" value="1"/>
</dbReference>
<proteinExistence type="predicted"/>
<evidence type="ECO:0000313" key="3">
    <source>
        <dbReference type="EMBL" id="GAG17936.1"/>
    </source>
</evidence>
<dbReference type="PANTHER" id="PTHR48439:SF1">
    <property type="entry name" value="HEMIMETHYLATED DNA-BINDING DOMAIN-CONTAINING PROTEIN"/>
    <property type="match status" value="1"/>
</dbReference>
<dbReference type="InterPro" id="IPR011722">
    <property type="entry name" value="Hemimethylated_DNA-bd_dom"/>
</dbReference>
<comment type="caution">
    <text evidence="3">The sequence shown here is derived from an EMBL/GenBank/DDBJ whole genome shotgun (WGS) entry which is preliminary data.</text>
</comment>
<dbReference type="EMBL" id="BARS01030102">
    <property type="protein sequence ID" value="GAG17936.1"/>
    <property type="molecule type" value="Genomic_DNA"/>
</dbReference>
<feature type="domain" description="Hemimethylated DNA-binding" evidence="2">
    <location>
        <begin position="21"/>
        <end position="117"/>
    </location>
</feature>
<dbReference type="InterPro" id="IPR053189">
    <property type="entry name" value="Clp_protease_adapter_ClpF"/>
</dbReference>
<reference evidence="3" key="1">
    <citation type="journal article" date="2014" name="Front. Microbiol.">
        <title>High frequency of phylogenetically diverse reductive dehalogenase-homologous genes in deep subseafloor sedimentary metagenomes.</title>
        <authorList>
            <person name="Kawai M."/>
            <person name="Futagami T."/>
            <person name="Toyoda A."/>
            <person name="Takaki Y."/>
            <person name="Nishi S."/>
            <person name="Hori S."/>
            <person name="Arai W."/>
            <person name="Tsubouchi T."/>
            <person name="Morono Y."/>
            <person name="Uchiyama I."/>
            <person name="Ito T."/>
            <person name="Fujiyama A."/>
            <person name="Inagaki F."/>
            <person name="Takami H."/>
        </authorList>
    </citation>
    <scope>NUCLEOTIDE SEQUENCE</scope>
    <source>
        <strain evidence="3">Expedition CK06-06</strain>
    </source>
</reference>
<dbReference type="InterPro" id="IPR036623">
    <property type="entry name" value="Hemimethylated_DNA-bd_sf"/>
</dbReference>
<dbReference type="GO" id="GO:0003677">
    <property type="term" value="F:DNA binding"/>
    <property type="evidence" value="ECO:0007669"/>
    <property type="project" value="InterPro"/>
</dbReference>
<evidence type="ECO:0000256" key="1">
    <source>
        <dbReference type="SAM" id="MobiDB-lite"/>
    </source>
</evidence>
<dbReference type="SUPFAM" id="SSF141255">
    <property type="entry name" value="YccV-like"/>
    <property type="match status" value="1"/>
</dbReference>
<gene>
    <name evidence="3" type="ORF">S01H1_46982</name>
</gene>
<dbReference type="NCBIfam" id="TIGR02097">
    <property type="entry name" value="yccV"/>
    <property type="match status" value="1"/>
</dbReference>
<evidence type="ECO:0000259" key="2">
    <source>
        <dbReference type="SMART" id="SM00992"/>
    </source>
</evidence>
<protein>
    <recommendedName>
        <fullName evidence="2">Hemimethylated DNA-binding domain-containing protein</fullName>
    </recommendedName>
</protein>